<keyword evidence="2" id="KW-0238">DNA-binding</keyword>
<dbReference type="SMART" id="SM00342">
    <property type="entry name" value="HTH_ARAC"/>
    <property type="match status" value="1"/>
</dbReference>
<reference evidence="6" key="1">
    <citation type="journal article" date="2019" name="Int. J. Syst. Evol. Microbiol.">
        <title>The Global Catalogue of Microorganisms (GCM) 10K type strain sequencing project: providing services to taxonomists for standard genome sequencing and annotation.</title>
        <authorList>
            <consortium name="The Broad Institute Genomics Platform"/>
            <consortium name="The Broad Institute Genome Sequencing Center for Infectious Disease"/>
            <person name="Wu L."/>
            <person name="Ma J."/>
        </authorList>
    </citation>
    <scope>NUCLEOTIDE SEQUENCE [LARGE SCALE GENOMIC DNA]</scope>
    <source>
        <strain evidence="6">CGMCC 1.15342</strain>
    </source>
</reference>
<dbReference type="SUPFAM" id="SSF46689">
    <property type="entry name" value="Homeodomain-like"/>
    <property type="match status" value="2"/>
</dbReference>
<dbReference type="PANTHER" id="PTHR43280">
    <property type="entry name" value="ARAC-FAMILY TRANSCRIPTIONAL REGULATOR"/>
    <property type="match status" value="1"/>
</dbReference>
<keyword evidence="1" id="KW-0805">Transcription regulation</keyword>
<dbReference type="SUPFAM" id="SSF51215">
    <property type="entry name" value="Regulatory protein AraC"/>
    <property type="match status" value="1"/>
</dbReference>
<dbReference type="PROSITE" id="PS00041">
    <property type="entry name" value="HTH_ARAC_FAMILY_1"/>
    <property type="match status" value="1"/>
</dbReference>
<dbReference type="InterPro" id="IPR018060">
    <property type="entry name" value="HTH_AraC"/>
</dbReference>
<feature type="domain" description="HTH araC/xylS-type" evidence="4">
    <location>
        <begin position="194"/>
        <end position="292"/>
    </location>
</feature>
<protein>
    <submittedName>
        <fullName evidence="5">Transcriptional regulator</fullName>
    </submittedName>
</protein>
<dbReference type="RefSeq" id="WP_188753652.1">
    <property type="nucleotide sequence ID" value="NZ_BMIK01000026.1"/>
</dbReference>
<evidence type="ECO:0000313" key="6">
    <source>
        <dbReference type="Proteomes" id="UP000597338"/>
    </source>
</evidence>
<keyword evidence="6" id="KW-1185">Reference proteome</keyword>
<gene>
    <name evidence="5" type="ORF">GCM10011386_44190</name>
</gene>
<name>A0ABQ1MY27_9SPHI</name>
<dbReference type="PANTHER" id="PTHR43280:SF30">
    <property type="entry name" value="MMSAB OPERON REGULATORY PROTEIN"/>
    <property type="match status" value="1"/>
</dbReference>
<dbReference type="Pfam" id="PF12833">
    <property type="entry name" value="HTH_18"/>
    <property type="match status" value="1"/>
</dbReference>
<dbReference type="InterPro" id="IPR009057">
    <property type="entry name" value="Homeodomain-like_sf"/>
</dbReference>
<dbReference type="Gene3D" id="1.10.10.60">
    <property type="entry name" value="Homeodomain-like"/>
    <property type="match status" value="2"/>
</dbReference>
<keyword evidence="3" id="KW-0804">Transcription</keyword>
<dbReference type="EMBL" id="BMIK01000026">
    <property type="protein sequence ID" value="GGC47218.1"/>
    <property type="molecule type" value="Genomic_DNA"/>
</dbReference>
<sequence>MDTYHKYLPTSHADEKWGLTLLDVGYGTIPEAYTYPNEQQHPAAYRFKWEQGRILQEYQLIYISAGSGIFESTNGGKITIREGAVILLFPGEWHRYKPQDRTGWSEYWVGFNGKIADNLIRHSFFSKKKPVFFTGVRPDIIRLYQDIVDYTRHERSGYQPLVSGCVLYLLGLVYSLSKQQALSRTDDDHQQLVQKATALLRENVETKVTIEEIADQLKISYSLFRKVFKKYSGIAPGKYLLQLKIDRAKHLLLYTDKLIKEIAYDLNFESEYYFSKFFKEKTGVSPLTYKKSYSPKH</sequence>
<dbReference type="Gene3D" id="2.60.120.280">
    <property type="entry name" value="Regulatory protein AraC"/>
    <property type="match status" value="1"/>
</dbReference>
<proteinExistence type="predicted"/>
<accession>A0ABQ1MY27</accession>
<evidence type="ECO:0000259" key="4">
    <source>
        <dbReference type="PROSITE" id="PS01124"/>
    </source>
</evidence>
<dbReference type="Pfam" id="PF02311">
    <property type="entry name" value="AraC_binding"/>
    <property type="match status" value="1"/>
</dbReference>
<dbReference type="InterPro" id="IPR018062">
    <property type="entry name" value="HTH_AraC-typ_CS"/>
</dbReference>
<dbReference type="InterPro" id="IPR037923">
    <property type="entry name" value="HTH-like"/>
</dbReference>
<evidence type="ECO:0000256" key="1">
    <source>
        <dbReference type="ARBA" id="ARBA00023015"/>
    </source>
</evidence>
<evidence type="ECO:0000313" key="5">
    <source>
        <dbReference type="EMBL" id="GGC47218.1"/>
    </source>
</evidence>
<evidence type="ECO:0000256" key="3">
    <source>
        <dbReference type="ARBA" id="ARBA00023163"/>
    </source>
</evidence>
<dbReference type="PROSITE" id="PS01124">
    <property type="entry name" value="HTH_ARAC_FAMILY_2"/>
    <property type="match status" value="1"/>
</dbReference>
<organism evidence="5 6">
    <name type="scientific">Parapedobacter defluvii</name>
    <dbReference type="NCBI Taxonomy" id="2045106"/>
    <lineage>
        <taxon>Bacteria</taxon>
        <taxon>Pseudomonadati</taxon>
        <taxon>Bacteroidota</taxon>
        <taxon>Sphingobacteriia</taxon>
        <taxon>Sphingobacteriales</taxon>
        <taxon>Sphingobacteriaceae</taxon>
        <taxon>Parapedobacter</taxon>
    </lineage>
</organism>
<evidence type="ECO:0000256" key="2">
    <source>
        <dbReference type="ARBA" id="ARBA00023125"/>
    </source>
</evidence>
<dbReference type="Proteomes" id="UP000597338">
    <property type="component" value="Unassembled WGS sequence"/>
</dbReference>
<comment type="caution">
    <text evidence="5">The sequence shown here is derived from an EMBL/GenBank/DDBJ whole genome shotgun (WGS) entry which is preliminary data.</text>
</comment>
<dbReference type="InterPro" id="IPR003313">
    <property type="entry name" value="AraC-bd"/>
</dbReference>